<dbReference type="GeneID" id="28959567"/>
<evidence type="ECO:0000313" key="3">
    <source>
        <dbReference type="Proteomes" id="UP000009097"/>
    </source>
</evidence>
<dbReference type="RefSeq" id="XP_018239399.1">
    <property type="nucleotide sequence ID" value="XM_018399001.1"/>
</dbReference>
<organism evidence="2 3">
    <name type="scientific">Fusarium oxysporum f. sp. lycopersici (strain 4287 / CBS 123668 / FGSC 9935 / NRRL 34936)</name>
    <name type="common">Fusarium vascular wilt of tomato</name>
    <dbReference type="NCBI Taxonomy" id="426428"/>
    <lineage>
        <taxon>Eukaryota</taxon>
        <taxon>Fungi</taxon>
        <taxon>Dikarya</taxon>
        <taxon>Ascomycota</taxon>
        <taxon>Pezizomycotina</taxon>
        <taxon>Sordariomycetes</taxon>
        <taxon>Hypocreomycetidae</taxon>
        <taxon>Hypocreales</taxon>
        <taxon>Nectriaceae</taxon>
        <taxon>Fusarium</taxon>
        <taxon>Fusarium oxysporum species complex</taxon>
    </lineage>
</organism>
<dbReference type="Proteomes" id="UP000009097">
    <property type="component" value="Unassembled WGS sequence"/>
</dbReference>
<evidence type="ECO:0000256" key="1">
    <source>
        <dbReference type="ARBA" id="ARBA00010552"/>
    </source>
</evidence>
<sequence length="130" mass="13982">MTSGFKTVFSQDVFQAPANFSHARVLDNGLVYASAQIPLDTEGKIVGTTIEKQTEQVLKNHEAILIAAGSSLKNILRINVYLVEPSDYSGFSDIYSKMIPDPKPPRGCIFVNALPAGAKVEMDLVAIVGA</sequence>
<proteinExistence type="inferred from homology"/>
<dbReference type="Gene3D" id="3.30.1330.40">
    <property type="entry name" value="RutC-like"/>
    <property type="match status" value="1"/>
</dbReference>
<protein>
    <submittedName>
        <fullName evidence="2">Uncharacterized protein</fullName>
    </submittedName>
</protein>
<dbReference type="CDD" id="cd00448">
    <property type="entry name" value="YjgF_YER057c_UK114_family"/>
    <property type="match status" value="1"/>
</dbReference>
<reference evidence="2" key="2">
    <citation type="journal article" date="2010" name="Nature">
        <title>Comparative genomics reveals mobile pathogenicity chromosomes in Fusarium.</title>
        <authorList>
            <person name="Ma L.J."/>
            <person name="van der Does H.C."/>
            <person name="Borkovich K.A."/>
            <person name="Coleman J.J."/>
            <person name="Daboussi M.J."/>
            <person name="Di Pietro A."/>
            <person name="Dufresne M."/>
            <person name="Freitag M."/>
            <person name="Grabherr M."/>
            <person name="Henrissat B."/>
            <person name="Houterman P.M."/>
            <person name="Kang S."/>
            <person name="Shim W.B."/>
            <person name="Woloshuk C."/>
            <person name="Xie X."/>
            <person name="Xu J.R."/>
            <person name="Antoniw J."/>
            <person name="Baker S.E."/>
            <person name="Bluhm B.H."/>
            <person name="Breakspear A."/>
            <person name="Brown D.W."/>
            <person name="Butchko R.A."/>
            <person name="Chapman S."/>
            <person name="Coulson R."/>
            <person name="Coutinho P.M."/>
            <person name="Danchin E.G."/>
            <person name="Diener A."/>
            <person name="Gale L.R."/>
            <person name="Gardiner D.M."/>
            <person name="Goff S."/>
            <person name="Hammond-Kosack K.E."/>
            <person name="Hilburn K."/>
            <person name="Hua-Van A."/>
            <person name="Jonkers W."/>
            <person name="Kazan K."/>
            <person name="Kodira C.D."/>
            <person name="Koehrsen M."/>
            <person name="Kumar L."/>
            <person name="Lee Y.H."/>
            <person name="Li L."/>
            <person name="Manners J.M."/>
            <person name="Miranda-Saavedra D."/>
            <person name="Mukherjee M."/>
            <person name="Park G."/>
            <person name="Park J."/>
            <person name="Park S.Y."/>
            <person name="Proctor R.H."/>
            <person name="Regev A."/>
            <person name="Ruiz-Roldan M.C."/>
            <person name="Sain D."/>
            <person name="Sakthikumar S."/>
            <person name="Sykes S."/>
            <person name="Schwartz D.C."/>
            <person name="Turgeon B.G."/>
            <person name="Wapinski I."/>
            <person name="Yoder O."/>
            <person name="Young S."/>
            <person name="Zeng Q."/>
            <person name="Zhou S."/>
            <person name="Galagan J."/>
            <person name="Cuomo C.A."/>
            <person name="Kistler H.C."/>
            <person name="Rep M."/>
        </authorList>
    </citation>
    <scope>NUCLEOTIDE SEQUENCE [LARGE SCALE GENOMIC DNA]</scope>
    <source>
        <strain evidence="2">4287</strain>
    </source>
</reference>
<dbReference type="Pfam" id="PF01042">
    <property type="entry name" value="Ribonuc_L-PSP"/>
    <property type="match status" value="1"/>
</dbReference>
<dbReference type="InterPro" id="IPR006175">
    <property type="entry name" value="YjgF/YER057c/UK114"/>
</dbReference>
<evidence type="ECO:0000313" key="2">
    <source>
        <dbReference type="EMBL" id="KNB01354.1"/>
    </source>
</evidence>
<dbReference type="GO" id="GO:0005739">
    <property type="term" value="C:mitochondrion"/>
    <property type="evidence" value="ECO:0007669"/>
    <property type="project" value="TreeGrafter"/>
</dbReference>
<dbReference type="InterPro" id="IPR035959">
    <property type="entry name" value="RutC-like_sf"/>
</dbReference>
<dbReference type="GO" id="GO:0005829">
    <property type="term" value="C:cytosol"/>
    <property type="evidence" value="ECO:0007669"/>
    <property type="project" value="TreeGrafter"/>
</dbReference>
<dbReference type="PANTHER" id="PTHR11803">
    <property type="entry name" value="2-IMINOBUTANOATE/2-IMINOPROPANOATE DEAMINASE RIDA"/>
    <property type="match status" value="1"/>
</dbReference>
<dbReference type="OrthoDB" id="309640at2759"/>
<gene>
    <name evidence="2" type="ORF">FOXG_18861</name>
</gene>
<dbReference type="KEGG" id="fox:FOXG_18861"/>
<dbReference type="EMBL" id="DS231699">
    <property type="protein sequence ID" value="KNB01354.1"/>
    <property type="molecule type" value="Genomic_DNA"/>
</dbReference>
<dbReference type="AlphaFoldDB" id="A0A0J9UPC2"/>
<comment type="similarity">
    <text evidence="1">Belongs to the RutC family.</text>
</comment>
<reference evidence="2" key="1">
    <citation type="submission" date="2007-04" db="EMBL/GenBank/DDBJ databases">
        <authorList>
            <consortium name="The Broad Institute Genome Sequencing Platform"/>
            <person name="Birren B."/>
            <person name="Lander E."/>
            <person name="Galagan J."/>
            <person name="Nusbaum C."/>
            <person name="Devon K."/>
            <person name="Ma L.-J."/>
            <person name="Jaffe D."/>
            <person name="Butler J."/>
            <person name="Alvarez P."/>
            <person name="Gnerre S."/>
            <person name="Grabherr M."/>
            <person name="Kleber M."/>
            <person name="Mauceli E."/>
            <person name="Brockman W."/>
            <person name="MacCallum I.A."/>
            <person name="Young S."/>
            <person name="LaButti K."/>
            <person name="DeCaprio D."/>
            <person name="Crawford M."/>
            <person name="Koehrsen M."/>
            <person name="Engels R."/>
            <person name="Montgomery P."/>
            <person name="Pearson M."/>
            <person name="Howarth C."/>
            <person name="Larson L."/>
            <person name="White J."/>
            <person name="O'Leary S."/>
            <person name="Kodira C."/>
            <person name="Zeng Q."/>
            <person name="Yandava C."/>
            <person name="Alvarado L."/>
            <person name="Kistler C."/>
            <person name="Shim W.-B."/>
            <person name="Kang S."/>
            <person name="Woloshuk C."/>
        </authorList>
    </citation>
    <scope>NUCLEOTIDE SEQUENCE</scope>
    <source>
        <strain evidence="2">4287</strain>
    </source>
</reference>
<dbReference type="PANTHER" id="PTHR11803:SF58">
    <property type="entry name" value="PROTEIN HMF1-RELATED"/>
    <property type="match status" value="1"/>
</dbReference>
<dbReference type="SUPFAM" id="SSF55298">
    <property type="entry name" value="YjgF-like"/>
    <property type="match status" value="1"/>
</dbReference>
<dbReference type="VEuPathDB" id="FungiDB:FOXG_18861"/>
<name>A0A0J9UPC2_FUSO4</name>
<dbReference type="GO" id="GO:0019239">
    <property type="term" value="F:deaminase activity"/>
    <property type="evidence" value="ECO:0007669"/>
    <property type="project" value="TreeGrafter"/>
</dbReference>
<accession>A0A0J9UPC2</accession>